<dbReference type="InterPro" id="IPR050092">
    <property type="entry name" value="RNase_H"/>
</dbReference>
<keyword evidence="11" id="KW-1185">Reference proteome</keyword>
<dbReference type="EMBL" id="KZ678398">
    <property type="protein sequence ID" value="PSR94444.1"/>
    <property type="molecule type" value="Genomic_DNA"/>
</dbReference>
<evidence type="ECO:0000313" key="11">
    <source>
        <dbReference type="Proteomes" id="UP000241462"/>
    </source>
</evidence>
<dbReference type="Proteomes" id="UP000241462">
    <property type="component" value="Unassembled WGS sequence"/>
</dbReference>
<dbReference type="STRING" id="2025994.A0A2T3AF87"/>
<evidence type="ECO:0000256" key="6">
    <source>
        <dbReference type="ARBA" id="ARBA00022759"/>
    </source>
</evidence>
<dbReference type="Pfam" id="PF00075">
    <property type="entry name" value="RNase_H"/>
    <property type="match status" value="1"/>
</dbReference>
<dbReference type="InterPro" id="IPR012337">
    <property type="entry name" value="RNaseH-like_sf"/>
</dbReference>
<dbReference type="GO" id="GO:0003676">
    <property type="term" value="F:nucleic acid binding"/>
    <property type="evidence" value="ECO:0007669"/>
    <property type="project" value="InterPro"/>
</dbReference>
<keyword evidence="5" id="KW-0479">Metal-binding</keyword>
<dbReference type="GO" id="GO:0004523">
    <property type="term" value="F:RNA-DNA hybrid ribonuclease activity"/>
    <property type="evidence" value="ECO:0007669"/>
    <property type="project" value="UniProtKB-EC"/>
</dbReference>
<keyword evidence="4" id="KW-0540">Nuclease</keyword>
<feature type="region of interest" description="Disordered" evidence="8">
    <location>
        <begin position="361"/>
        <end position="386"/>
    </location>
</feature>
<dbReference type="InParanoid" id="A0A2T3AF87"/>
<feature type="compositionally biased region" description="Polar residues" evidence="8">
    <location>
        <begin position="500"/>
        <end position="511"/>
    </location>
</feature>
<evidence type="ECO:0000256" key="1">
    <source>
        <dbReference type="ARBA" id="ARBA00000077"/>
    </source>
</evidence>
<evidence type="ECO:0000259" key="9">
    <source>
        <dbReference type="PROSITE" id="PS50879"/>
    </source>
</evidence>
<comment type="catalytic activity">
    <reaction evidence="1">
        <text>Endonucleolytic cleavage to 5'-phosphomonoester.</text>
        <dbReference type="EC" id="3.1.26.4"/>
    </reaction>
</comment>
<dbReference type="GO" id="GO:0046872">
    <property type="term" value="F:metal ion binding"/>
    <property type="evidence" value="ECO:0007669"/>
    <property type="project" value="UniProtKB-KW"/>
</dbReference>
<dbReference type="GO" id="GO:0043137">
    <property type="term" value="P:DNA replication, removal of RNA primer"/>
    <property type="evidence" value="ECO:0007669"/>
    <property type="project" value="TreeGrafter"/>
</dbReference>
<keyword evidence="7" id="KW-0378">Hydrolase</keyword>
<dbReference type="OrthoDB" id="407198at2759"/>
<feature type="domain" description="RNase H type-1" evidence="9">
    <location>
        <begin position="325"/>
        <end position="497"/>
    </location>
</feature>
<sequence>MAPARTVGAVCCGCGPHRQPNPVPESNVSAGRPAVAFGKAFLYLAMARVSRSGPQVEVSFHVSLSDWTTMPNGSQESRKRAATANTHMPGVALSIRSSSVTGQGLSVVKSSAFWSSPELSSIFSPKMPLTRFYRVLPSIPRVAGVDASAQPDRHASFLRARTGAANMAPALNIDAPIELHNGRTLVCRRHRLVVCGRCCVDYSFMQDNSDADDSEADVPYLRRTQQPQDEDEDANNDDKLPDLASLRIGNVVDLSKPTRAASGPQPGMPRPLVAGAFFTRRGPRKDTPRGTGLVHTTEFVSAFRPQLLFAGLLAEHYTRYIDYADRTRFLIFTDGACLNNGQENPRAGWAFVTGPCRKTDPPHLGDAQETVSGRLENSGSYGDAGKQTSNRAELRAVIAVLKYRYWPNDSLETMVIATDSTYVVDGATRWVRGWLRNGWKTRAGQEVKNKDLWECLLGLLEDLHRVGTLHKPCKVQFWKIPREWNTTADAAAKKSALQAEVQNHSNPTENIGDTHVR</sequence>
<dbReference type="Gene3D" id="3.30.420.10">
    <property type="entry name" value="Ribonuclease H-like superfamily/Ribonuclease H"/>
    <property type="match status" value="1"/>
</dbReference>
<organism evidence="10 11">
    <name type="scientific">Coniella lustricola</name>
    <dbReference type="NCBI Taxonomy" id="2025994"/>
    <lineage>
        <taxon>Eukaryota</taxon>
        <taxon>Fungi</taxon>
        <taxon>Dikarya</taxon>
        <taxon>Ascomycota</taxon>
        <taxon>Pezizomycotina</taxon>
        <taxon>Sordariomycetes</taxon>
        <taxon>Sordariomycetidae</taxon>
        <taxon>Diaporthales</taxon>
        <taxon>Schizoparmaceae</taxon>
        <taxon>Coniella</taxon>
    </lineage>
</organism>
<dbReference type="AlphaFoldDB" id="A0A2T3AF87"/>
<accession>A0A2T3AF87</accession>
<evidence type="ECO:0000256" key="3">
    <source>
        <dbReference type="ARBA" id="ARBA00012180"/>
    </source>
</evidence>
<evidence type="ECO:0000256" key="8">
    <source>
        <dbReference type="SAM" id="MobiDB-lite"/>
    </source>
</evidence>
<feature type="compositionally biased region" description="Polar residues" evidence="8">
    <location>
        <begin position="369"/>
        <end position="386"/>
    </location>
</feature>
<evidence type="ECO:0000313" key="10">
    <source>
        <dbReference type="EMBL" id="PSR94444.1"/>
    </source>
</evidence>
<evidence type="ECO:0000256" key="7">
    <source>
        <dbReference type="ARBA" id="ARBA00022801"/>
    </source>
</evidence>
<dbReference type="SUPFAM" id="SSF53098">
    <property type="entry name" value="Ribonuclease H-like"/>
    <property type="match status" value="1"/>
</dbReference>
<feature type="region of interest" description="Disordered" evidence="8">
    <location>
        <begin position="498"/>
        <end position="517"/>
    </location>
</feature>
<dbReference type="PROSITE" id="PS50879">
    <property type="entry name" value="RNASE_H_1"/>
    <property type="match status" value="1"/>
</dbReference>
<dbReference type="PANTHER" id="PTHR10642:SF26">
    <property type="entry name" value="RIBONUCLEASE H1"/>
    <property type="match status" value="1"/>
</dbReference>
<dbReference type="CDD" id="cd13934">
    <property type="entry name" value="RNase_H_Dikarya_like"/>
    <property type="match status" value="1"/>
</dbReference>
<gene>
    <name evidence="10" type="ORF">BD289DRAFT_472511</name>
</gene>
<evidence type="ECO:0000256" key="2">
    <source>
        <dbReference type="ARBA" id="ARBA00005300"/>
    </source>
</evidence>
<comment type="similarity">
    <text evidence="2">Belongs to the RNase H family.</text>
</comment>
<reference evidence="10 11" key="1">
    <citation type="journal article" date="2018" name="Mycol. Prog.">
        <title>Coniella lustricola, a new species from submerged detritus.</title>
        <authorList>
            <person name="Raudabaugh D.B."/>
            <person name="Iturriaga T."/>
            <person name="Carver A."/>
            <person name="Mondo S."/>
            <person name="Pangilinan J."/>
            <person name="Lipzen A."/>
            <person name="He G."/>
            <person name="Amirebrahimi M."/>
            <person name="Grigoriev I.V."/>
            <person name="Miller A.N."/>
        </authorList>
    </citation>
    <scope>NUCLEOTIDE SEQUENCE [LARGE SCALE GENOMIC DNA]</scope>
    <source>
        <strain evidence="10 11">B22-T-1</strain>
    </source>
</reference>
<dbReference type="PANTHER" id="PTHR10642">
    <property type="entry name" value="RIBONUCLEASE H1"/>
    <property type="match status" value="1"/>
</dbReference>
<protein>
    <recommendedName>
        <fullName evidence="3">ribonuclease H</fullName>
        <ecNumber evidence="3">3.1.26.4</ecNumber>
    </recommendedName>
</protein>
<dbReference type="EC" id="3.1.26.4" evidence="3"/>
<evidence type="ECO:0000256" key="5">
    <source>
        <dbReference type="ARBA" id="ARBA00022723"/>
    </source>
</evidence>
<dbReference type="InterPro" id="IPR036397">
    <property type="entry name" value="RNaseH_sf"/>
</dbReference>
<keyword evidence="6" id="KW-0255">Endonuclease</keyword>
<name>A0A2T3AF87_9PEZI</name>
<dbReference type="InterPro" id="IPR002156">
    <property type="entry name" value="RNaseH_domain"/>
</dbReference>
<proteinExistence type="inferred from homology"/>
<evidence type="ECO:0000256" key="4">
    <source>
        <dbReference type="ARBA" id="ARBA00022722"/>
    </source>
</evidence>